<gene>
    <name evidence="6" type="primary">CHCHD7</name>
    <name evidence="6" type="ORF">Bhyg_11178</name>
</gene>
<dbReference type="InterPro" id="IPR048280">
    <property type="entry name" value="COX6B-like"/>
</dbReference>
<dbReference type="Pfam" id="PF02297">
    <property type="entry name" value="COX6B"/>
    <property type="match status" value="1"/>
</dbReference>
<reference evidence="6" key="1">
    <citation type="submission" date="2022-07" db="EMBL/GenBank/DDBJ databases">
        <authorList>
            <person name="Trinca V."/>
            <person name="Uliana J.V.C."/>
            <person name="Torres T.T."/>
            <person name="Ward R.J."/>
            <person name="Monesi N."/>
        </authorList>
    </citation>
    <scope>NUCLEOTIDE SEQUENCE</scope>
    <source>
        <strain evidence="6">HSMRA1968</strain>
        <tissue evidence="6">Whole embryos</tissue>
    </source>
</reference>
<dbReference type="PANTHER" id="PTHR46811:SF1">
    <property type="entry name" value="COILED-COIL-HELIX-COILED-COIL-HELIX DOMAIN-CONTAINING PROTEIN 7"/>
    <property type="match status" value="1"/>
</dbReference>
<dbReference type="EMBL" id="WJQU01000003">
    <property type="protein sequence ID" value="KAJ6638443.1"/>
    <property type="molecule type" value="Genomic_DNA"/>
</dbReference>
<evidence type="ECO:0000256" key="3">
    <source>
        <dbReference type="ARBA" id="ARBA00023157"/>
    </source>
</evidence>
<dbReference type="GO" id="GO:0033108">
    <property type="term" value="P:mitochondrial respiratory chain complex assembly"/>
    <property type="evidence" value="ECO:0007669"/>
    <property type="project" value="TreeGrafter"/>
</dbReference>
<comment type="similarity">
    <text evidence="4">Belongs to the CHCHD7 family.</text>
</comment>
<keyword evidence="2" id="KW-0496">Mitochondrion</keyword>
<keyword evidence="3" id="KW-1015">Disulfide bond</keyword>
<dbReference type="InterPro" id="IPR051040">
    <property type="entry name" value="COX23"/>
</dbReference>
<dbReference type="GO" id="GO:0005758">
    <property type="term" value="C:mitochondrial intermembrane space"/>
    <property type="evidence" value="ECO:0007669"/>
    <property type="project" value="UniProtKB-SubCell"/>
</dbReference>
<dbReference type="InterPro" id="IPR009069">
    <property type="entry name" value="Cys_alpha_HP_mot_SF"/>
</dbReference>
<organism evidence="6 7">
    <name type="scientific">Pseudolycoriella hygida</name>
    <dbReference type="NCBI Taxonomy" id="35572"/>
    <lineage>
        <taxon>Eukaryota</taxon>
        <taxon>Metazoa</taxon>
        <taxon>Ecdysozoa</taxon>
        <taxon>Arthropoda</taxon>
        <taxon>Hexapoda</taxon>
        <taxon>Insecta</taxon>
        <taxon>Pterygota</taxon>
        <taxon>Neoptera</taxon>
        <taxon>Endopterygota</taxon>
        <taxon>Diptera</taxon>
        <taxon>Nematocera</taxon>
        <taxon>Sciaroidea</taxon>
        <taxon>Sciaridae</taxon>
        <taxon>Pseudolycoriella</taxon>
    </lineage>
</organism>
<protein>
    <recommendedName>
        <fullName evidence="5">Coiled-coil-helix-coiled-coil-helix domain-containing protein 7</fullName>
    </recommendedName>
</protein>
<dbReference type="OrthoDB" id="9971592at2759"/>
<keyword evidence="7" id="KW-1185">Reference proteome</keyword>
<comment type="caution">
    <text evidence="6">The sequence shown here is derived from an EMBL/GenBank/DDBJ whole genome shotgun (WGS) entry which is preliminary data.</text>
</comment>
<dbReference type="SUPFAM" id="SSF47072">
    <property type="entry name" value="Cysteine alpha-hairpin motif"/>
    <property type="match status" value="1"/>
</dbReference>
<evidence type="ECO:0000256" key="2">
    <source>
        <dbReference type="ARBA" id="ARBA00023128"/>
    </source>
</evidence>
<sequence>MSVLQEQKMTYQCLSKNDYDREKCEAFFDNYNNCKEFWGNLYRERRRQRIRPYMPEGEEREKIRKEYIERMKNRPDA</sequence>
<dbReference type="AlphaFoldDB" id="A0A9Q0RZY5"/>
<proteinExistence type="inferred from homology"/>
<accession>A0A9Q0RZY5</accession>
<comment type="subcellular location">
    <subcellularLocation>
        <location evidence="1">Mitochondrion intermembrane space</location>
    </subcellularLocation>
</comment>
<evidence type="ECO:0000313" key="6">
    <source>
        <dbReference type="EMBL" id="KAJ6638443.1"/>
    </source>
</evidence>
<evidence type="ECO:0000256" key="4">
    <source>
        <dbReference type="ARBA" id="ARBA00038205"/>
    </source>
</evidence>
<evidence type="ECO:0000256" key="1">
    <source>
        <dbReference type="ARBA" id="ARBA00004569"/>
    </source>
</evidence>
<evidence type="ECO:0000313" key="7">
    <source>
        <dbReference type="Proteomes" id="UP001151699"/>
    </source>
</evidence>
<evidence type="ECO:0000256" key="5">
    <source>
        <dbReference type="ARBA" id="ARBA00039509"/>
    </source>
</evidence>
<name>A0A9Q0RZY5_9DIPT</name>
<dbReference type="PANTHER" id="PTHR46811">
    <property type="entry name" value="COILED-COIL-HELIX-COILED-COIL-HELIX DOMAIN-CONTAINING PROTEIN 7"/>
    <property type="match status" value="1"/>
</dbReference>
<dbReference type="Gene3D" id="1.10.287.1130">
    <property type="entry name" value="CytochromE C oxidase copper chaperone"/>
    <property type="match status" value="1"/>
</dbReference>
<dbReference type="Proteomes" id="UP001151699">
    <property type="component" value="Chromosome X"/>
</dbReference>